<reference evidence="1" key="1">
    <citation type="journal article" date="2019" name="bioRxiv">
        <title>The Genome of the Zebra Mussel, Dreissena polymorpha: A Resource for Invasive Species Research.</title>
        <authorList>
            <person name="McCartney M.A."/>
            <person name="Auch B."/>
            <person name="Kono T."/>
            <person name="Mallez S."/>
            <person name="Zhang Y."/>
            <person name="Obille A."/>
            <person name="Becker A."/>
            <person name="Abrahante J.E."/>
            <person name="Garbe J."/>
            <person name="Badalamenti J.P."/>
            <person name="Herman A."/>
            <person name="Mangelson H."/>
            <person name="Liachko I."/>
            <person name="Sullivan S."/>
            <person name="Sone E.D."/>
            <person name="Koren S."/>
            <person name="Silverstein K.A.T."/>
            <person name="Beckman K.B."/>
            <person name="Gohl D.M."/>
        </authorList>
    </citation>
    <scope>NUCLEOTIDE SEQUENCE</scope>
    <source>
        <strain evidence="1">Duluth1</strain>
        <tissue evidence="1">Whole animal</tissue>
    </source>
</reference>
<gene>
    <name evidence="1" type="ORF">DPMN_141511</name>
</gene>
<protein>
    <submittedName>
        <fullName evidence="1">Uncharacterized protein</fullName>
    </submittedName>
</protein>
<dbReference type="EMBL" id="JAIWYP010000006">
    <property type="protein sequence ID" value="KAH3813062.1"/>
    <property type="molecule type" value="Genomic_DNA"/>
</dbReference>
<comment type="caution">
    <text evidence="1">The sequence shown here is derived from an EMBL/GenBank/DDBJ whole genome shotgun (WGS) entry which is preliminary data.</text>
</comment>
<accession>A0A9D4GFI0</accession>
<dbReference type="AlphaFoldDB" id="A0A9D4GFI0"/>
<sequence>MSCVLTRILLRLTRDRTWALLLFSSPTTRSSGLVDSKVSEVFADLAKPASHNCRCSSQCRLG</sequence>
<evidence type="ECO:0000313" key="1">
    <source>
        <dbReference type="EMBL" id="KAH3813062.1"/>
    </source>
</evidence>
<organism evidence="1 2">
    <name type="scientific">Dreissena polymorpha</name>
    <name type="common">Zebra mussel</name>
    <name type="synonym">Mytilus polymorpha</name>
    <dbReference type="NCBI Taxonomy" id="45954"/>
    <lineage>
        <taxon>Eukaryota</taxon>
        <taxon>Metazoa</taxon>
        <taxon>Spiralia</taxon>
        <taxon>Lophotrochozoa</taxon>
        <taxon>Mollusca</taxon>
        <taxon>Bivalvia</taxon>
        <taxon>Autobranchia</taxon>
        <taxon>Heteroconchia</taxon>
        <taxon>Euheterodonta</taxon>
        <taxon>Imparidentia</taxon>
        <taxon>Neoheterodontei</taxon>
        <taxon>Myida</taxon>
        <taxon>Dreissenoidea</taxon>
        <taxon>Dreissenidae</taxon>
        <taxon>Dreissena</taxon>
    </lineage>
</organism>
<keyword evidence="2" id="KW-1185">Reference proteome</keyword>
<name>A0A9D4GFI0_DREPO</name>
<reference evidence="1" key="2">
    <citation type="submission" date="2020-11" db="EMBL/GenBank/DDBJ databases">
        <authorList>
            <person name="McCartney M.A."/>
            <person name="Auch B."/>
            <person name="Kono T."/>
            <person name="Mallez S."/>
            <person name="Becker A."/>
            <person name="Gohl D.M."/>
            <person name="Silverstein K.A.T."/>
            <person name="Koren S."/>
            <person name="Bechman K.B."/>
            <person name="Herman A."/>
            <person name="Abrahante J.E."/>
            <person name="Garbe J."/>
        </authorList>
    </citation>
    <scope>NUCLEOTIDE SEQUENCE</scope>
    <source>
        <strain evidence="1">Duluth1</strain>
        <tissue evidence="1">Whole animal</tissue>
    </source>
</reference>
<evidence type="ECO:0000313" key="2">
    <source>
        <dbReference type="Proteomes" id="UP000828390"/>
    </source>
</evidence>
<proteinExistence type="predicted"/>
<dbReference type="Proteomes" id="UP000828390">
    <property type="component" value="Unassembled WGS sequence"/>
</dbReference>